<gene>
    <name evidence="2" type="ordered locus">Reut_B5268</name>
</gene>
<organism evidence="2">
    <name type="scientific">Cupriavidus pinatubonensis (strain JMP 134 / LMG 1197)</name>
    <name type="common">Cupriavidus necator (strain JMP 134)</name>
    <dbReference type="NCBI Taxonomy" id="264198"/>
    <lineage>
        <taxon>Bacteria</taxon>
        <taxon>Pseudomonadati</taxon>
        <taxon>Pseudomonadota</taxon>
        <taxon>Betaproteobacteria</taxon>
        <taxon>Burkholderiales</taxon>
        <taxon>Burkholderiaceae</taxon>
        <taxon>Cupriavidus</taxon>
    </lineage>
</organism>
<evidence type="ECO:0008006" key="3">
    <source>
        <dbReference type="Google" id="ProtNLM"/>
    </source>
</evidence>
<dbReference type="SUPFAM" id="SSF53474">
    <property type="entry name" value="alpha/beta-Hydrolases"/>
    <property type="match status" value="1"/>
</dbReference>
<dbReference type="eggNOG" id="COG1075">
    <property type="taxonomic scope" value="Bacteria"/>
</dbReference>
<name>Q46QH0_CUPPJ</name>
<feature type="region of interest" description="Disordered" evidence="1">
    <location>
        <begin position="395"/>
        <end position="416"/>
    </location>
</feature>
<feature type="compositionally biased region" description="Basic and acidic residues" evidence="1">
    <location>
        <begin position="398"/>
        <end position="416"/>
    </location>
</feature>
<dbReference type="STRING" id="264198.Reut_B5268"/>
<dbReference type="InterPro" id="IPR029058">
    <property type="entry name" value="AB_hydrolase_fold"/>
</dbReference>
<dbReference type="ESTHER" id="cuppj-q46qh0">
    <property type="family name" value="PGAP1"/>
</dbReference>
<evidence type="ECO:0000313" key="2">
    <source>
        <dbReference type="EMBL" id="AAZ64614.1"/>
    </source>
</evidence>
<reference evidence="2" key="1">
    <citation type="submission" date="2005-08" db="EMBL/GenBank/DDBJ databases">
        <title>Complete sequence of chromosome 2 of Ralstonia eutropha JMP134.</title>
        <authorList>
            <person name="Copeland A."/>
            <person name="Lucas S."/>
            <person name="Lapidus A."/>
            <person name="Barry K."/>
            <person name="Detter J.C."/>
            <person name="Glavina T."/>
            <person name="Hammon N."/>
            <person name="Israni S."/>
            <person name="Pitluck S."/>
            <person name="Goltsman E."/>
            <person name="Martinez M."/>
            <person name="Schmutz J."/>
            <person name="Larimer F."/>
            <person name="Land M."/>
            <person name="Lykidis A."/>
            <person name="Richardson P."/>
        </authorList>
    </citation>
    <scope>NUCLEOTIDE SEQUENCE [LARGE SCALE GENOMIC DNA]</scope>
    <source>
        <strain evidence="2">JMP134</strain>
    </source>
</reference>
<proteinExistence type="predicted"/>
<feature type="region of interest" description="Disordered" evidence="1">
    <location>
        <begin position="238"/>
        <end position="258"/>
    </location>
</feature>
<dbReference type="Gene3D" id="3.40.50.1820">
    <property type="entry name" value="alpha/beta hydrolase"/>
    <property type="match status" value="1"/>
</dbReference>
<dbReference type="EMBL" id="CP000091">
    <property type="protein sequence ID" value="AAZ64614.1"/>
    <property type="molecule type" value="Genomic_DNA"/>
</dbReference>
<dbReference type="KEGG" id="reu:Reut_B5268"/>
<evidence type="ECO:0000256" key="1">
    <source>
        <dbReference type="SAM" id="MobiDB-lite"/>
    </source>
</evidence>
<dbReference type="AlphaFoldDB" id="Q46QH0"/>
<sequence>MAESNTVIIHSTVDKNGDQYSSATLTSEEDQREKIVLAKPYVIPILFVPGIMGTNLRKKEGKSSAWSPPNLDLRGGADLIVQLFSYLLKNTNERADDLATETVEVDPSGPIDAGESGLPKNVLVARGWGALMRSSYHPFMGQLQKLLNDLARYDFDRCEADFKGWAEESSQDSPSEWGAKEGDALTREEVLHAANYQFDVWAGGYNWLQSNKDSGAAIKDLVENTILPYYNEGKRVTVKDTPDGEGSNQCSIQRKKPNRPMAEKVIVVTHSMGGLVSRALTEIHQCDKVLGVSHGVQPATGAPATYKRMRAGFEGAEKLFLGRNAADVVAILSQAPGGLELLPTADYNDGKPWLFVRDNKGNELMPPLPAGGDPYEEIYLSPAWYGLVPDHNLALMDPGDKKSQGHEKEERDAPREELTTTIGLVREFHSAIEKQYKSPTYAHYGAQGLREVDKDAGGLLGSGLMAAKDRMSWGEVTWEINEVSAFGPAAITVVRDDGKGTLRTNKGSVLTIADPDCPGDGTVPVYSGEAPGKAGVAMSFAHGQSNPGQSNEYFCYDHQGSYGDAHRRSLFATMYAVIKIAQQANWHKKENP</sequence>
<dbReference type="OrthoDB" id="9814331at2"/>
<accession>Q46QH0</accession>
<protein>
    <recommendedName>
        <fullName evidence="3">PGAP1-like protein</fullName>
    </recommendedName>
</protein>
<dbReference type="HOGENOM" id="CLU_025560_0_0_4"/>